<feature type="compositionally biased region" description="Basic residues" evidence="2">
    <location>
        <begin position="223"/>
        <end position="242"/>
    </location>
</feature>
<accession>A0A9W6TCV1</accession>
<keyword evidence="1" id="KW-0072">Autophagy</keyword>
<name>A0A9W6TCV1_9STRA</name>
<feature type="compositionally biased region" description="Polar residues" evidence="2">
    <location>
        <begin position="659"/>
        <end position="675"/>
    </location>
</feature>
<feature type="domain" description="Autophagy-related protein 13 N-terminal" evidence="3">
    <location>
        <begin position="310"/>
        <end position="428"/>
    </location>
</feature>
<feature type="compositionally biased region" description="Acidic residues" evidence="2">
    <location>
        <begin position="142"/>
        <end position="151"/>
    </location>
</feature>
<feature type="compositionally biased region" description="Low complexity" evidence="2">
    <location>
        <begin position="962"/>
        <end position="976"/>
    </location>
</feature>
<protein>
    <submittedName>
        <fullName evidence="4">Unnamed protein product</fullName>
    </submittedName>
</protein>
<dbReference type="PANTHER" id="PTHR13430:SF4">
    <property type="entry name" value="AUTOPHAGY-RELATED PROTEIN 13"/>
    <property type="match status" value="1"/>
</dbReference>
<dbReference type="Gene3D" id="3.30.900.10">
    <property type="entry name" value="HORMA domain"/>
    <property type="match status" value="1"/>
</dbReference>
<feature type="compositionally biased region" description="Low complexity" evidence="2">
    <location>
        <begin position="804"/>
        <end position="814"/>
    </location>
</feature>
<feature type="compositionally biased region" description="Low complexity" evidence="2">
    <location>
        <begin position="168"/>
        <end position="222"/>
    </location>
</feature>
<dbReference type="InterPro" id="IPR040182">
    <property type="entry name" value="ATG13"/>
</dbReference>
<feature type="region of interest" description="Disordered" evidence="2">
    <location>
        <begin position="659"/>
        <end position="820"/>
    </location>
</feature>
<dbReference type="Pfam" id="PF10033">
    <property type="entry name" value="ATG13"/>
    <property type="match status" value="1"/>
</dbReference>
<dbReference type="GO" id="GO:0034727">
    <property type="term" value="P:piecemeal microautophagy of the nucleus"/>
    <property type="evidence" value="ECO:0007669"/>
    <property type="project" value="TreeGrafter"/>
</dbReference>
<dbReference type="OrthoDB" id="70161at2759"/>
<keyword evidence="5" id="KW-1185">Reference proteome</keyword>
<dbReference type="GO" id="GO:0034497">
    <property type="term" value="P:protein localization to phagophore assembly site"/>
    <property type="evidence" value="ECO:0007669"/>
    <property type="project" value="TreeGrafter"/>
</dbReference>
<evidence type="ECO:0000256" key="2">
    <source>
        <dbReference type="SAM" id="MobiDB-lite"/>
    </source>
</evidence>
<dbReference type="Proteomes" id="UP001165083">
    <property type="component" value="Unassembled WGS sequence"/>
</dbReference>
<evidence type="ECO:0000259" key="3">
    <source>
        <dbReference type="Pfam" id="PF10033"/>
    </source>
</evidence>
<feature type="region of interest" description="Disordered" evidence="2">
    <location>
        <begin position="25"/>
        <end position="57"/>
    </location>
</feature>
<dbReference type="GO" id="GO:0005829">
    <property type="term" value="C:cytosol"/>
    <property type="evidence" value="ECO:0007669"/>
    <property type="project" value="TreeGrafter"/>
</dbReference>
<evidence type="ECO:0000313" key="4">
    <source>
        <dbReference type="EMBL" id="GMF09956.1"/>
    </source>
</evidence>
<comment type="caution">
    <text evidence="4">The sequence shown here is derived from an EMBL/GenBank/DDBJ whole genome shotgun (WGS) entry which is preliminary data.</text>
</comment>
<gene>
    <name evidence="4" type="ORF">Plil01_000081500</name>
</gene>
<dbReference type="GO" id="GO:0000407">
    <property type="term" value="C:phagophore assembly site"/>
    <property type="evidence" value="ECO:0007669"/>
    <property type="project" value="TreeGrafter"/>
</dbReference>
<feature type="region of interest" description="Disordered" evidence="2">
    <location>
        <begin position="914"/>
        <end position="940"/>
    </location>
</feature>
<sequence>MHKAGSNSGTQDGVYQVRSLATVRGRAGAQGSGRLQLQGLPGDARAGERRATRGRGLRSRAAVCLQSAALLQKVLVQDWRAEQAWLDAALATPRTRAFLEWKEAAKQARKERRKREGQEKQQERDAKRVKREQEQKAKAEEQEAEAEAAETETDKPVADSKTDETEEQQTASAAPPSQQKQEQTSTQQQQQSPGPKQQQQTTPKQQQQSPGPKQQQQSPGPKQHQRPGPKKPANKNRKRRNKASPAAGHKLIVQSRVNFQTEPDARRGSRRARFNLDIEEVQAVREAMAPWKEDVRLPLAIDVFWDGDGRGPKVLLERWSVTFAAVGESAGAHFGASADVIQQLKEVCKRISVLLRALFSFMRQLPAHRLFAQSYPSMLSYTMHAAPASDATRAFEAQRVATSGYSFIPIATPFGLLKVAAVYRRDCDQFTERQEQAAPSRIFQDNYIIQDYVPGSPDLVPASAPVPSRSSAAMANSPMRVTDLRTDSFVPVSGAEQFGAEGGVLQRRRSSPRSIPTSAASPQQQFSSTGPVGDSRLDDEVTVRPQPGMSKPMAIPRVSSKGGIAVAGGRDPAATTGYGEEQSDGKFIQHAHSYGGEHDVRLRGAANPNVTAAPYGYGNVAIEREQQHTSSPSLAFQQRQQQLWKGGANNQDAENGLRVSQSSLHDEPPTSNSNAAYHRLSTPPRHPKTISLLRNGRMSPGLHHKPFVAGNESHPAPGSLDNFTLDSGSPSPLQQHAPRRRKSSFNGAFVPDSSESGSSVGPPNAEDTQIEVQSQDTSPVAGSTTNTEAITIRPSAGSHPPTDSMPMFSSSPPFQANPCELLSTSPGYSYSKNYLRSGSSNVPTFVTTDQFQLGLHGAKRSSFPSSAGLISVKKRGFSPDFSDSGVTVWGISPDTPDAFGLALVDTGGSSSGGRPQFLSLSGSADAAGGPSDGPSDDDFDADGIDMMLPFAIGDGSAIGSSATTATDSASMGAGSALNHSSGASLETASVGNFLHQLKNAPRLSSFGASVTMSEEKADKASDEGKQDAPAPASMFDDELAGFRNLRDELAQVL</sequence>
<feature type="compositionally biased region" description="Polar residues" evidence="2">
    <location>
        <begin position="721"/>
        <end position="734"/>
    </location>
</feature>
<reference evidence="4" key="1">
    <citation type="submission" date="2023-04" db="EMBL/GenBank/DDBJ databases">
        <title>Phytophthora lilii NBRC 32176.</title>
        <authorList>
            <person name="Ichikawa N."/>
            <person name="Sato H."/>
            <person name="Tonouchi N."/>
        </authorList>
    </citation>
    <scope>NUCLEOTIDE SEQUENCE</scope>
    <source>
        <strain evidence="4">NBRC 32176</strain>
    </source>
</reference>
<evidence type="ECO:0000256" key="1">
    <source>
        <dbReference type="ARBA" id="ARBA00023006"/>
    </source>
</evidence>
<feature type="region of interest" description="Disordered" evidence="2">
    <location>
        <begin position="962"/>
        <end position="981"/>
    </location>
</feature>
<feature type="compositionally biased region" description="Basic and acidic residues" evidence="2">
    <location>
        <begin position="107"/>
        <end position="141"/>
    </location>
</feature>
<feature type="region of interest" description="Disordered" evidence="2">
    <location>
        <begin position="107"/>
        <end position="269"/>
    </location>
</feature>
<evidence type="ECO:0000313" key="5">
    <source>
        <dbReference type="Proteomes" id="UP001165083"/>
    </source>
</evidence>
<dbReference type="AlphaFoldDB" id="A0A9W6TCV1"/>
<dbReference type="EMBL" id="BSXW01000025">
    <property type="protein sequence ID" value="GMF09956.1"/>
    <property type="molecule type" value="Genomic_DNA"/>
</dbReference>
<feature type="compositionally biased region" description="Low complexity" evidence="2">
    <location>
        <begin position="512"/>
        <end position="522"/>
    </location>
</feature>
<feature type="region of interest" description="Disordered" evidence="2">
    <location>
        <begin position="1004"/>
        <end position="1033"/>
    </location>
</feature>
<feature type="compositionally biased region" description="Basic and acidic residues" evidence="2">
    <location>
        <begin position="152"/>
        <end position="163"/>
    </location>
</feature>
<dbReference type="PANTHER" id="PTHR13430">
    <property type="match status" value="1"/>
</dbReference>
<feature type="compositionally biased region" description="Low complexity" evidence="2">
    <location>
        <begin position="917"/>
        <end position="933"/>
    </location>
</feature>
<organism evidence="4 5">
    <name type="scientific">Phytophthora lilii</name>
    <dbReference type="NCBI Taxonomy" id="2077276"/>
    <lineage>
        <taxon>Eukaryota</taxon>
        <taxon>Sar</taxon>
        <taxon>Stramenopiles</taxon>
        <taxon>Oomycota</taxon>
        <taxon>Peronosporomycetes</taxon>
        <taxon>Peronosporales</taxon>
        <taxon>Peronosporaceae</taxon>
        <taxon>Phytophthora</taxon>
    </lineage>
</organism>
<feature type="compositionally biased region" description="Polar residues" evidence="2">
    <location>
        <begin position="753"/>
        <end position="789"/>
    </location>
</feature>
<dbReference type="InterPro" id="IPR036570">
    <property type="entry name" value="HORMA_dom_sf"/>
</dbReference>
<dbReference type="GO" id="GO:0000423">
    <property type="term" value="P:mitophagy"/>
    <property type="evidence" value="ECO:0007669"/>
    <property type="project" value="TreeGrafter"/>
</dbReference>
<dbReference type="InterPro" id="IPR018731">
    <property type="entry name" value="Atg13_N"/>
</dbReference>
<feature type="region of interest" description="Disordered" evidence="2">
    <location>
        <begin position="500"/>
        <end position="556"/>
    </location>
</feature>
<proteinExistence type="predicted"/>
<dbReference type="GO" id="GO:1990316">
    <property type="term" value="C:Atg1/ULK1 kinase complex"/>
    <property type="evidence" value="ECO:0007669"/>
    <property type="project" value="InterPro"/>
</dbReference>
<feature type="compositionally biased region" description="Basic and acidic residues" evidence="2">
    <location>
        <begin position="1013"/>
        <end position="1026"/>
    </location>
</feature>